<proteinExistence type="predicted"/>
<protein>
    <submittedName>
        <fullName evidence="2">Uncharacterized protein</fullName>
    </submittedName>
</protein>
<organism evidence="2 3">
    <name type="scientific">Agrocybe chaxingu</name>
    <dbReference type="NCBI Taxonomy" id="84603"/>
    <lineage>
        <taxon>Eukaryota</taxon>
        <taxon>Fungi</taxon>
        <taxon>Dikarya</taxon>
        <taxon>Basidiomycota</taxon>
        <taxon>Agaricomycotina</taxon>
        <taxon>Agaricomycetes</taxon>
        <taxon>Agaricomycetidae</taxon>
        <taxon>Agaricales</taxon>
        <taxon>Agaricineae</taxon>
        <taxon>Strophariaceae</taxon>
        <taxon>Agrocybe</taxon>
    </lineage>
</organism>
<evidence type="ECO:0000313" key="2">
    <source>
        <dbReference type="EMBL" id="KAJ3514680.1"/>
    </source>
</evidence>
<evidence type="ECO:0000256" key="1">
    <source>
        <dbReference type="SAM" id="MobiDB-lite"/>
    </source>
</evidence>
<name>A0A9W8K788_9AGAR</name>
<accession>A0A9W8K788</accession>
<dbReference type="EMBL" id="JANKHO010000133">
    <property type="protein sequence ID" value="KAJ3514680.1"/>
    <property type="molecule type" value="Genomic_DNA"/>
</dbReference>
<keyword evidence="3" id="KW-1185">Reference proteome</keyword>
<feature type="region of interest" description="Disordered" evidence="1">
    <location>
        <begin position="1"/>
        <end position="34"/>
    </location>
</feature>
<dbReference type="AlphaFoldDB" id="A0A9W8K788"/>
<dbReference type="OrthoDB" id="3222453at2759"/>
<evidence type="ECO:0000313" key="3">
    <source>
        <dbReference type="Proteomes" id="UP001148786"/>
    </source>
</evidence>
<comment type="caution">
    <text evidence="2">The sequence shown here is derived from an EMBL/GenBank/DDBJ whole genome shotgun (WGS) entry which is preliminary data.</text>
</comment>
<gene>
    <name evidence="2" type="ORF">NLJ89_g2235</name>
</gene>
<sequence length="266" mass="29823">MEVSSDNPQKPPANAEGSDAMAGDEESVANFSRHSGIRHPYRQYEEDRHFPIYAPVWHPIGAPHRFSRPQLGSGNGFAPFKPHGFEKSEWHLKVGAGIGDVGLNELGTFTFFFNIFYPKDDPIQTSHIPRNFTPIEPSLSEWEVKTIPDHFPPDSEGQIKFLTLAREAAVMILPSGATREDLVDTFRLYEYVKSHATDWYQHRNLYSGLGTALPDPPGMNGTLYLITGSDKAKSWANAALPQNASMEDLPMLFSYDPSSQDDRFTH</sequence>
<reference evidence="2" key="1">
    <citation type="submission" date="2022-07" db="EMBL/GenBank/DDBJ databases">
        <title>Genome Sequence of Agrocybe chaxingu.</title>
        <authorList>
            <person name="Buettner E."/>
        </authorList>
    </citation>
    <scope>NUCLEOTIDE SEQUENCE</scope>
    <source>
        <strain evidence="2">MP-N11</strain>
    </source>
</reference>
<dbReference type="Proteomes" id="UP001148786">
    <property type="component" value="Unassembled WGS sequence"/>
</dbReference>